<reference evidence="2" key="2">
    <citation type="submission" date="2020-09" db="EMBL/GenBank/DDBJ databases">
        <authorList>
            <person name="Sun Q."/>
            <person name="Ohkuma M."/>
        </authorList>
    </citation>
    <scope>NUCLEOTIDE SEQUENCE</scope>
    <source>
        <strain evidence="2">JCM 3276</strain>
    </source>
</reference>
<dbReference type="AlphaFoldDB" id="A0A918G6W1"/>
<dbReference type="SUPFAM" id="SSF47413">
    <property type="entry name" value="lambda repressor-like DNA-binding domains"/>
    <property type="match status" value="1"/>
</dbReference>
<protein>
    <recommendedName>
        <fullName evidence="1">DUF5753 domain-containing protein</fullName>
    </recommendedName>
</protein>
<dbReference type="GO" id="GO:0003677">
    <property type="term" value="F:DNA binding"/>
    <property type="evidence" value="ECO:0007669"/>
    <property type="project" value="InterPro"/>
</dbReference>
<keyword evidence="3" id="KW-1185">Reference proteome</keyword>
<accession>A0A918G6W1</accession>
<dbReference type="EMBL" id="BMRB01000001">
    <property type="protein sequence ID" value="GGS21247.1"/>
    <property type="molecule type" value="Genomic_DNA"/>
</dbReference>
<feature type="domain" description="DUF5753" evidence="1">
    <location>
        <begin position="131"/>
        <end position="196"/>
    </location>
</feature>
<comment type="caution">
    <text evidence="2">The sequence shown here is derived from an EMBL/GenBank/DDBJ whole genome shotgun (WGS) entry which is preliminary data.</text>
</comment>
<evidence type="ECO:0000259" key="1">
    <source>
        <dbReference type="Pfam" id="PF19054"/>
    </source>
</evidence>
<evidence type="ECO:0000313" key="3">
    <source>
        <dbReference type="Proteomes" id="UP000660680"/>
    </source>
</evidence>
<gene>
    <name evidence="2" type="ORF">GCM10010171_12430</name>
</gene>
<dbReference type="InterPro" id="IPR010982">
    <property type="entry name" value="Lambda_DNA-bd_dom_sf"/>
</dbReference>
<dbReference type="Pfam" id="PF19054">
    <property type="entry name" value="DUF5753"/>
    <property type="match status" value="1"/>
</dbReference>
<reference evidence="2" key="1">
    <citation type="journal article" date="2014" name="Int. J. Syst. Evol. Microbiol.">
        <title>Complete genome sequence of Corynebacterium casei LMG S-19264T (=DSM 44701T), isolated from a smear-ripened cheese.</title>
        <authorList>
            <consortium name="US DOE Joint Genome Institute (JGI-PGF)"/>
            <person name="Walter F."/>
            <person name="Albersmeier A."/>
            <person name="Kalinowski J."/>
            <person name="Ruckert C."/>
        </authorList>
    </citation>
    <scope>NUCLEOTIDE SEQUENCE</scope>
    <source>
        <strain evidence="2">JCM 3276</strain>
    </source>
</reference>
<dbReference type="InterPro" id="IPR043917">
    <property type="entry name" value="DUF5753"/>
</dbReference>
<name>A0A918G6W1_9PSEU</name>
<proteinExistence type="predicted"/>
<sequence>MNGVRNAVEAVPAPELDGQVARRLLCFELSKLLTTQKVTHAQAGAWLGVSRASFSQAIAGKNLLTMPALEVLLGHLGAEQASARLLHLHKLARKSSSLTGGRGSELAVGLEAYASLIELYDLTRFGDLIADDRYQALTRANAPALVWLAEEHLTRRSRPANVRAQVRRVLELPNVTIQVVPYEVDQGLALSGWFEVVHGLPVRSYVKQRGAPISTTRAAPL</sequence>
<evidence type="ECO:0000313" key="2">
    <source>
        <dbReference type="EMBL" id="GGS21247.1"/>
    </source>
</evidence>
<dbReference type="RefSeq" id="WP_189209269.1">
    <property type="nucleotide sequence ID" value="NZ_BMRB01000001.1"/>
</dbReference>
<dbReference type="Proteomes" id="UP000660680">
    <property type="component" value="Unassembled WGS sequence"/>
</dbReference>
<organism evidence="2 3">
    <name type="scientific">Actinokineospora fastidiosa</name>
    <dbReference type="NCBI Taxonomy" id="1816"/>
    <lineage>
        <taxon>Bacteria</taxon>
        <taxon>Bacillati</taxon>
        <taxon>Actinomycetota</taxon>
        <taxon>Actinomycetes</taxon>
        <taxon>Pseudonocardiales</taxon>
        <taxon>Pseudonocardiaceae</taxon>
        <taxon>Actinokineospora</taxon>
    </lineage>
</organism>